<dbReference type="InterPro" id="IPR015944">
    <property type="entry name" value="Gly-tRNA-synth_bsu"/>
</dbReference>
<feature type="compositionally biased region" description="Basic residues" evidence="11">
    <location>
        <begin position="787"/>
        <end position="808"/>
    </location>
</feature>
<evidence type="ECO:0000256" key="1">
    <source>
        <dbReference type="ARBA" id="ARBA00004496"/>
    </source>
</evidence>
<evidence type="ECO:0000256" key="6">
    <source>
        <dbReference type="ARBA" id="ARBA00022840"/>
    </source>
</evidence>
<evidence type="ECO:0000256" key="11">
    <source>
        <dbReference type="SAM" id="MobiDB-lite"/>
    </source>
</evidence>
<comment type="subcellular location">
    <subcellularLocation>
        <location evidence="1 10">Cytoplasm</location>
    </subcellularLocation>
</comment>
<evidence type="ECO:0000256" key="5">
    <source>
        <dbReference type="ARBA" id="ARBA00022741"/>
    </source>
</evidence>
<dbReference type="HAMAP" id="MF_00255">
    <property type="entry name" value="Gly_tRNA_synth_beta"/>
    <property type="match status" value="1"/>
</dbReference>
<feature type="region of interest" description="Disordered" evidence="11">
    <location>
        <begin position="730"/>
        <end position="855"/>
    </location>
</feature>
<sequence>MDDAITRRRTKALVYAARKSETSKTHALSLESQSARVLDALASPFDLLFEIGVEELPTSYIEPALRQLERSTRVGLDELRLSPADVMSWATPRRLTVYVHTLARRQADLVEEAIGPAARVAFDADGKPTRALLGFCKGKGADPESVRRVETPRGEYVAVTVHHVGRPAAEVMPSFLAALATRLQFPKSMRWLSDSDIRFARPVRWLLALLGNEVVPVRAFGLEAGRITYGHRFLNPSPIQLRTASDYQEALRRAKVIVDQHERIRHIEGQLENLAAKAGGTALKDEELIKINAFLTELPTAFFASIPDAAKYSELPREVQQAALREHQRCFALTGGNGLPDDWLTGFLAVRNGDENGLESVRKGNRDVVEARLADALFYWETDLKKPQSALIEALANVVWMEGLGSLKEKSERLQGLSGWLAERLAPGTVETVTRASLLCKTDLLSEMIGSGKEYAGLQGIIGGYYAQKAGEPSGVPEAIYWHYHPRFSEDELPRTVEAAVLALADKIDHVVGAFVAGKPPAGSEDPYGVRRAATGVIRILCSRQWHLSIRASMTTATAPFFAANPELPQAAAFKQLGEFWKFRVSGVIGGGEEGDESFDPWMVDAAMYAAFEGRKGWDDPYDCLARTRLMHSFRDDPRFTALVILFRRVGNILKAEDEELPPTVDRKLLTDEREQALAVALERAQRLTQPLWEKRAYDGIPPVLLDMERAIHEFFDGVLVNVEDAPTRLNRSSRARSARFRPVPRRWRRQRGAEREGRDHRRRGIAAHHHAHRSRDRRAQPWNGRSRTHRHSPPRRSARGAHRHQDRRVRESRPRAREPRHHALSRRSVHRVAPAGGRDQRDPRRAGEGGHRGG</sequence>
<feature type="compositionally biased region" description="Basic residues" evidence="11">
    <location>
        <begin position="761"/>
        <end position="777"/>
    </location>
</feature>
<evidence type="ECO:0000256" key="3">
    <source>
        <dbReference type="ARBA" id="ARBA00022490"/>
    </source>
</evidence>
<reference evidence="13 14" key="1">
    <citation type="journal article" date="2019" name="Nat. Microbiol.">
        <title>Mediterranean grassland soil C-N compound turnover is dependent on rainfall and depth, and is mediated by genomically divergent microorganisms.</title>
        <authorList>
            <person name="Diamond S."/>
            <person name="Andeer P.F."/>
            <person name="Li Z."/>
            <person name="Crits-Christoph A."/>
            <person name="Burstein D."/>
            <person name="Anantharaman K."/>
            <person name="Lane K.R."/>
            <person name="Thomas B.C."/>
            <person name="Pan C."/>
            <person name="Northen T.R."/>
            <person name="Banfield J.F."/>
        </authorList>
    </citation>
    <scope>NUCLEOTIDE SEQUENCE [LARGE SCALE GENOMIC DNA]</scope>
    <source>
        <strain evidence="13">WS_10</strain>
    </source>
</reference>
<evidence type="ECO:0000256" key="10">
    <source>
        <dbReference type="HAMAP-Rule" id="MF_00255"/>
    </source>
</evidence>
<dbReference type="AlphaFoldDB" id="A0A538U4Z4"/>
<gene>
    <name evidence="10" type="primary">glyS</name>
    <name evidence="13" type="ORF">E6K80_06975</name>
</gene>
<dbReference type="Proteomes" id="UP000319836">
    <property type="component" value="Unassembled WGS sequence"/>
</dbReference>
<evidence type="ECO:0000256" key="2">
    <source>
        <dbReference type="ARBA" id="ARBA00008226"/>
    </source>
</evidence>
<keyword evidence="4 10" id="KW-0436">Ligase</keyword>
<protein>
    <recommendedName>
        <fullName evidence="10">Glycine--tRNA ligase beta subunit</fullName>
        <ecNumber evidence="10">6.1.1.14</ecNumber>
    </recommendedName>
    <alternativeName>
        <fullName evidence="10">Glycyl-tRNA synthetase beta subunit</fullName>
        <shortName evidence="10">GlyRS</shortName>
    </alternativeName>
</protein>
<feature type="compositionally biased region" description="Basic residues" evidence="11">
    <location>
        <begin position="819"/>
        <end position="831"/>
    </location>
</feature>
<feature type="compositionally biased region" description="Basic and acidic residues" evidence="11">
    <location>
        <begin position="809"/>
        <end position="818"/>
    </location>
</feature>
<dbReference type="GO" id="GO:0004814">
    <property type="term" value="F:arginine-tRNA ligase activity"/>
    <property type="evidence" value="ECO:0007669"/>
    <property type="project" value="InterPro"/>
</dbReference>
<keyword evidence="3 10" id="KW-0963">Cytoplasm</keyword>
<comment type="caution">
    <text evidence="13">The sequence shown here is derived from an EMBL/GenBank/DDBJ whole genome shotgun (WGS) entry which is preliminary data.</text>
</comment>
<dbReference type="InterPro" id="IPR008909">
    <property type="entry name" value="DALR_anticod-bd"/>
</dbReference>
<feature type="compositionally biased region" description="Basic and acidic residues" evidence="11">
    <location>
        <begin position="839"/>
        <end position="855"/>
    </location>
</feature>
<dbReference type="Pfam" id="PF05746">
    <property type="entry name" value="DALR_1"/>
    <property type="match status" value="1"/>
</dbReference>
<accession>A0A538U4Z4</accession>
<dbReference type="PANTHER" id="PTHR30075">
    <property type="entry name" value="GLYCYL-TRNA SYNTHETASE"/>
    <property type="match status" value="1"/>
</dbReference>
<keyword evidence="6 10" id="KW-0067">ATP-binding</keyword>
<evidence type="ECO:0000256" key="9">
    <source>
        <dbReference type="ARBA" id="ARBA00047937"/>
    </source>
</evidence>
<dbReference type="PRINTS" id="PR01045">
    <property type="entry name" value="TRNASYNTHGB"/>
</dbReference>
<dbReference type="SUPFAM" id="SSF109604">
    <property type="entry name" value="HD-domain/PDEase-like"/>
    <property type="match status" value="1"/>
</dbReference>
<dbReference type="GO" id="GO:0004820">
    <property type="term" value="F:glycine-tRNA ligase activity"/>
    <property type="evidence" value="ECO:0007669"/>
    <property type="project" value="UniProtKB-UniRule"/>
</dbReference>
<dbReference type="GO" id="GO:0005524">
    <property type="term" value="F:ATP binding"/>
    <property type="evidence" value="ECO:0007669"/>
    <property type="project" value="UniProtKB-UniRule"/>
</dbReference>
<dbReference type="PROSITE" id="PS50861">
    <property type="entry name" value="AA_TRNA_LIGASE_II_GLYAB"/>
    <property type="match status" value="1"/>
</dbReference>
<evidence type="ECO:0000256" key="8">
    <source>
        <dbReference type="ARBA" id="ARBA00023146"/>
    </source>
</evidence>
<dbReference type="EMBL" id="VBPA01000165">
    <property type="protein sequence ID" value="TMQ70953.1"/>
    <property type="molecule type" value="Genomic_DNA"/>
</dbReference>
<feature type="domain" description="DALR anticodon binding" evidence="12">
    <location>
        <begin position="649"/>
        <end position="732"/>
    </location>
</feature>
<comment type="similarity">
    <text evidence="2 10">Belongs to the class-II aminoacyl-tRNA synthetase family.</text>
</comment>
<evidence type="ECO:0000256" key="4">
    <source>
        <dbReference type="ARBA" id="ARBA00022598"/>
    </source>
</evidence>
<organism evidence="13 14">
    <name type="scientific">Eiseniibacteriota bacterium</name>
    <dbReference type="NCBI Taxonomy" id="2212470"/>
    <lineage>
        <taxon>Bacteria</taxon>
        <taxon>Candidatus Eiseniibacteriota</taxon>
    </lineage>
</organism>
<dbReference type="NCBIfam" id="TIGR00211">
    <property type="entry name" value="glyS"/>
    <property type="match status" value="1"/>
</dbReference>
<dbReference type="PANTHER" id="PTHR30075:SF2">
    <property type="entry name" value="GLYCINE--TRNA LIGASE, CHLOROPLASTIC_MITOCHONDRIAL 2"/>
    <property type="match status" value="1"/>
</dbReference>
<evidence type="ECO:0000259" key="12">
    <source>
        <dbReference type="Pfam" id="PF05746"/>
    </source>
</evidence>
<name>A0A538U4Z4_UNCEI</name>
<comment type="subunit">
    <text evidence="10">Tetramer of two alpha and two beta subunits.</text>
</comment>
<evidence type="ECO:0000256" key="7">
    <source>
        <dbReference type="ARBA" id="ARBA00022917"/>
    </source>
</evidence>
<dbReference type="InterPro" id="IPR006194">
    <property type="entry name" value="Gly-tRNA-synth_heterodimer"/>
</dbReference>
<evidence type="ECO:0000313" key="13">
    <source>
        <dbReference type="EMBL" id="TMQ70953.1"/>
    </source>
</evidence>
<comment type="catalytic activity">
    <reaction evidence="9 10">
        <text>tRNA(Gly) + glycine + ATP = glycyl-tRNA(Gly) + AMP + diphosphate</text>
        <dbReference type="Rhea" id="RHEA:16013"/>
        <dbReference type="Rhea" id="RHEA-COMP:9664"/>
        <dbReference type="Rhea" id="RHEA-COMP:9683"/>
        <dbReference type="ChEBI" id="CHEBI:30616"/>
        <dbReference type="ChEBI" id="CHEBI:33019"/>
        <dbReference type="ChEBI" id="CHEBI:57305"/>
        <dbReference type="ChEBI" id="CHEBI:78442"/>
        <dbReference type="ChEBI" id="CHEBI:78522"/>
        <dbReference type="ChEBI" id="CHEBI:456215"/>
        <dbReference type="EC" id="6.1.1.14"/>
    </reaction>
</comment>
<dbReference type="Pfam" id="PF02092">
    <property type="entry name" value="tRNA_synt_2f"/>
    <property type="match status" value="1"/>
</dbReference>
<dbReference type="GO" id="GO:0005829">
    <property type="term" value="C:cytosol"/>
    <property type="evidence" value="ECO:0007669"/>
    <property type="project" value="TreeGrafter"/>
</dbReference>
<dbReference type="GO" id="GO:0006420">
    <property type="term" value="P:arginyl-tRNA aminoacylation"/>
    <property type="evidence" value="ECO:0007669"/>
    <property type="project" value="InterPro"/>
</dbReference>
<keyword evidence="7 10" id="KW-0648">Protein biosynthesis</keyword>
<feature type="compositionally biased region" description="Basic residues" evidence="11">
    <location>
        <begin position="732"/>
        <end position="751"/>
    </location>
</feature>
<keyword evidence="8 10" id="KW-0030">Aminoacyl-tRNA synthetase</keyword>
<keyword evidence="5 10" id="KW-0547">Nucleotide-binding</keyword>
<proteinExistence type="inferred from homology"/>
<evidence type="ECO:0000313" key="14">
    <source>
        <dbReference type="Proteomes" id="UP000319836"/>
    </source>
</evidence>
<dbReference type="EC" id="6.1.1.14" evidence="10"/>
<dbReference type="GO" id="GO:0006426">
    <property type="term" value="P:glycyl-tRNA aminoacylation"/>
    <property type="evidence" value="ECO:0007669"/>
    <property type="project" value="UniProtKB-UniRule"/>
</dbReference>